<dbReference type="PROSITE" id="PS50110">
    <property type="entry name" value="RESPONSE_REGULATORY"/>
    <property type="match status" value="1"/>
</dbReference>
<dbReference type="Gene3D" id="1.10.10.10">
    <property type="entry name" value="Winged helix-like DNA-binding domain superfamily/Winged helix DNA-binding domain"/>
    <property type="match status" value="1"/>
</dbReference>
<name>F3SFW5_STRSA</name>
<keyword evidence="5" id="KW-0804">Transcription</keyword>
<dbReference type="SUPFAM" id="SSF52172">
    <property type="entry name" value="CheY-like"/>
    <property type="match status" value="1"/>
</dbReference>
<reference evidence="12 13" key="1">
    <citation type="submission" date="2011-03" db="EMBL/GenBank/DDBJ databases">
        <authorList>
            <person name="Muzny D."/>
            <person name="Qin X."/>
            <person name="Deng J."/>
            <person name="Jiang H."/>
            <person name="Liu Y."/>
            <person name="Qu J."/>
            <person name="Song X.-Z."/>
            <person name="Zhang L."/>
            <person name="Thornton R."/>
            <person name="Coyle M."/>
            <person name="Francisco L."/>
            <person name="Jackson L."/>
            <person name="Javaid M."/>
            <person name="Korchina V."/>
            <person name="Kovar C."/>
            <person name="Mata R."/>
            <person name="Mathew T."/>
            <person name="Ngo R."/>
            <person name="Nguyen L."/>
            <person name="Nguyen N."/>
            <person name="Okwuonu G."/>
            <person name="Ongeri F."/>
            <person name="Pham C."/>
            <person name="Simmons D."/>
            <person name="Wilczek-Boney K."/>
            <person name="Hale W."/>
            <person name="Jakkamsetti A."/>
            <person name="Pham P."/>
            <person name="Ruth R."/>
            <person name="San Lucas F."/>
            <person name="Warren J."/>
            <person name="Zhang J."/>
            <person name="Zhao Z."/>
            <person name="Zhou C."/>
            <person name="Zhu D."/>
            <person name="Lee S."/>
            <person name="Bess C."/>
            <person name="Blankenburg K."/>
            <person name="Forbes L."/>
            <person name="Fu Q."/>
            <person name="Gubbala S."/>
            <person name="Hirani K."/>
            <person name="Jayaseelan J.C."/>
            <person name="Lara F."/>
            <person name="Munidasa M."/>
            <person name="Palculict T."/>
            <person name="Patil S."/>
            <person name="Pu L.-L."/>
            <person name="Saada N."/>
            <person name="Tang L."/>
            <person name="Weissenberger G."/>
            <person name="Zhu Y."/>
            <person name="Hemphill L."/>
            <person name="Shang Y."/>
            <person name="Youmans B."/>
            <person name="Ayvaz T."/>
            <person name="Ross M."/>
            <person name="Santibanez J."/>
            <person name="Aqrawi P."/>
            <person name="Gross S."/>
            <person name="Joshi V."/>
            <person name="Fowler G."/>
            <person name="Nazareth L."/>
            <person name="Reid J."/>
            <person name="Worley K."/>
            <person name="Petrosino J."/>
            <person name="Highlander S."/>
            <person name="Gibbs R."/>
        </authorList>
    </citation>
    <scope>NUCLEOTIDE SEQUENCE [LARGE SCALE GENOMIC DNA]</scope>
    <source>
        <strain evidence="12 13">SK1087</strain>
    </source>
</reference>
<dbReference type="SMART" id="SM00448">
    <property type="entry name" value="REC"/>
    <property type="match status" value="1"/>
</dbReference>
<dbReference type="InterPro" id="IPR011006">
    <property type="entry name" value="CheY-like_superfamily"/>
</dbReference>
<gene>
    <name evidence="12" type="primary">sptR</name>
    <name evidence="12" type="ORF">HMPREF9397_0037</name>
</gene>
<evidence type="ECO:0000256" key="7">
    <source>
        <dbReference type="ARBA" id="ARBA00071115"/>
    </source>
</evidence>
<keyword evidence="3" id="KW-0805">Transcription regulation</keyword>
<dbReference type="Pfam" id="PF00486">
    <property type="entry name" value="Trans_reg_C"/>
    <property type="match status" value="1"/>
</dbReference>
<dbReference type="GO" id="GO:0000156">
    <property type="term" value="F:phosphorelay response regulator activity"/>
    <property type="evidence" value="ECO:0007669"/>
    <property type="project" value="TreeGrafter"/>
</dbReference>
<comment type="caution">
    <text evidence="12">The sequence shown here is derived from an EMBL/GenBank/DDBJ whole genome shotgun (WGS) entry which is preliminary data.</text>
</comment>
<evidence type="ECO:0000256" key="1">
    <source>
        <dbReference type="ARBA" id="ARBA00022553"/>
    </source>
</evidence>
<evidence type="ECO:0000256" key="2">
    <source>
        <dbReference type="ARBA" id="ARBA00023012"/>
    </source>
</evidence>
<keyword evidence="1 8" id="KW-0597">Phosphoprotein</keyword>
<dbReference type="InterPro" id="IPR036388">
    <property type="entry name" value="WH-like_DNA-bd_sf"/>
</dbReference>
<evidence type="ECO:0000313" key="13">
    <source>
        <dbReference type="Proteomes" id="UP000003378"/>
    </source>
</evidence>
<feature type="DNA-binding region" description="OmpR/PhoB-type" evidence="9">
    <location>
        <begin position="125"/>
        <end position="224"/>
    </location>
</feature>
<proteinExistence type="predicted"/>
<dbReference type="Gene3D" id="3.40.50.2300">
    <property type="match status" value="1"/>
</dbReference>
<organism evidence="12 13">
    <name type="scientific">Streptococcus sanguinis SK1087</name>
    <dbReference type="NCBI Taxonomy" id="888824"/>
    <lineage>
        <taxon>Bacteria</taxon>
        <taxon>Bacillati</taxon>
        <taxon>Bacillota</taxon>
        <taxon>Bacilli</taxon>
        <taxon>Lactobacillales</taxon>
        <taxon>Streptococcaceae</taxon>
        <taxon>Streptococcus</taxon>
    </lineage>
</organism>
<dbReference type="Pfam" id="PF00072">
    <property type="entry name" value="Response_reg"/>
    <property type="match status" value="1"/>
</dbReference>
<dbReference type="GO" id="GO:0006355">
    <property type="term" value="P:regulation of DNA-templated transcription"/>
    <property type="evidence" value="ECO:0007669"/>
    <property type="project" value="InterPro"/>
</dbReference>
<dbReference type="FunFam" id="3.40.50.2300:FF:000001">
    <property type="entry name" value="DNA-binding response regulator PhoB"/>
    <property type="match status" value="1"/>
</dbReference>
<dbReference type="HOGENOM" id="CLU_000445_30_1_9"/>
<evidence type="ECO:0000256" key="9">
    <source>
        <dbReference type="PROSITE-ProRule" id="PRU01091"/>
    </source>
</evidence>
<evidence type="ECO:0000256" key="6">
    <source>
        <dbReference type="ARBA" id="ARBA00055621"/>
    </source>
</evidence>
<evidence type="ECO:0000256" key="4">
    <source>
        <dbReference type="ARBA" id="ARBA00023125"/>
    </source>
</evidence>
<dbReference type="PANTHER" id="PTHR48111:SF22">
    <property type="entry name" value="REGULATOR OF RPOS"/>
    <property type="match status" value="1"/>
</dbReference>
<evidence type="ECO:0000259" key="10">
    <source>
        <dbReference type="PROSITE" id="PS50110"/>
    </source>
</evidence>
<dbReference type="GO" id="GO:0032993">
    <property type="term" value="C:protein-DNA complex"/>
    <property type="evidence" value="ECO:0007669"/>
    <property type="project" value="TreeGrafter"/>
</dbReference>
<dbReference type="SMART" id="SM00862">
    <property type="entry name" value="Trans_reg_C"/>
    <property type="match status" value="1"/>
</dbReference>
<dbReference type="EMBL" id="AFDP01000001">
    <property type="protein sequence ID" value="EGG40973.1"/>
    <property type="molecule type" value="Genomic_DNA"/>
</dbReference>
<dbReference type="InterPro" id="IPR001789">
    <property type="entry name" value="Sig_transdc_resp-reg_receiver"/>
</dbReference>
<dbReference type="GO" id="GO:0005829">
    <property type="term" value="C:cytosol"/>
    <property type="evidence" value="ECO:0007669"/>
    <property type="project" value="TreeGrafter"/>
</dbReference>
<evidence type="ECO:0000256" key="8">
    <source>
        <dbReference type="PROSITE-ProRule" id="PRU00169"/>
    </source>
</evidence>
<keyword evidence="4 9" id="KW-0238">DNA-binding</keyword>
<dbReference type="InterPro" id="IPR001867">
    <property type="entry name" value="OmpR/PhoB-type_DNA-bd"/>
</dbReference>
<keyword evidence="2" id="KW-0902">Two-component regulatory system</keyword>
<protein>
    <recommendedName>
        <fullName evidence="7">Transcriptional regulatory protein DltR</fullName>
    </recommendedName>
</protein>
<evidence type="ECO:0000259" key="11">
    <source>
        <dbReference type="PROSITE" id="PS51755"/>
    </source>
</evidence>
<dbReference type="InterPro" id="IPR039420">
    <property type="entry name" value="WalR-like"/>
</dbReference>
<dbReference type="AlphaFoldDB" id="F3SFW5"/>
<dbReference type="PANTHER" id="PTHR48111">
    <property type="entry name" value="REGULATOR OF RPOS"/>
    <property type="match status" value="1"/>
</dbReference>
<evidence type="ECO:0000256" key="5">
    <source>
        <dbReference type="ARBA" id="ARBA00023163"/>
    </source>
</evidence>
<feature type="domain" description="Response regulatory" evidence="10">
    <location>
        <begin position="3"/>
        <end position="117"/>
    </location>
</feature>
<evidence type="ECO:0000256" key="3">
    <source>
        <dbReference type="ARBA" id="ARBA00023015"/>
    </source>
</evidence>
<dbReference type="Proteomes" id="UP000003378">
    <property type="component" value="Unassembled WGS sequence"/>
</dbReference>
<sequence>MMKILLAEDEQQLSRVLETAMIHEGYHVDTAFDGQEAVDLAKENAYDLMILDIMMPVKTGIEALKEIRQTGNTTHVIMLTAMSEVDDKVTGLDAGADDYLTKPFSLKELLARLRSMSRRVATFTPNLLRIGQTSLNVGEHELISSNSIRLAGKESKMMEFLMLNAQKSLSTQEIFRHVWSKDEDEDLDEGFVWIYISYLRQKLKAIHADLAILGEEGGSFTLVPLEGDSHVSEA</sequence>
<dbReference type="Gene3D" id="6.10.250.690">
    <property type="match status" value="1"/>
</dbReference>
<dbReference type="PATRIC" id="fig|888824.3.peg.37"/>
<dbReference type="GO" id="GO:0000976">
    <property type="term" value="F:transcription cis-regulatory region binding"/>
    <property type="evidence" value="ECO:0007669"/>
    <property type="project" value="TreeGrafter"/>
</dbReference>
<feature type="domain" description="OmpR/PhoB-type" evidence="11">
    <location>
        <begin position="125"/>
        <end position="224"/>
    </location>
</feature>
<evidence type="ECO:0000313" key="12">
    <source>
        <dbReference type="EMBL" id="EGG40973.1"/>
    </source>
</evidence>
<dbReference type="PROSITE" id="PS51755">
    <property type="entry name" value="OMPR_PHOB"/>
    <property type="match status" value="1"/>
</dbReference>
<comment type="function">
    <text evidence="6">Member of the two-component regulatory system DltS/DltR. Regulates the expression of the dlt operon.</text>
</comment>
<accession>F3SFW5</accession>
<dbReference type="CDD" id="cd00383">
    <property type="entry name" value="trans_reg_C"/>
    <property type="match status" value="1"/>
</dbReference>
<feature type="modified residue" description="4-aspartylphosphate" evidence="8">
    <location>
        <position position="52"/>
    </location>
</feature>